<keyword evidence="1" id="KW-0805">Transcription regulation</keyword>
<evidence type="ECO:0000313" key="5">
    <source>
        <dbReference type="EMBL" id="MBO8480223.1"/>
    </source>
</evidence>
<keyword evidence="2" id="KW-0238">DNA-binding</keyword>
<dbReference type="InterPro" id="IPR016032">
    <property type="entry name" value="Sig_transdc_resp-reg_C-effctor"/>
</dbReference>
<dbReference type="Pfam" id="PF00196">
    <property type="entry name" value="GerE"/>
    <property type="match status" value="1"/>
</dbReference>
<evidence type="ECO:0000256" key="2">
    <source>
        <dbReference type="ARBA" id="ARBA00023125"/>
    </source>
</evidence>
<evidence type="ECO:0000256" key="3">
    <source>
        <dbReference type="ARBA" id="ARBA00023163"/>
    </source>
</evidence>
<evidence type="ECO:0000259" key="4">
    <source>
        <dbReference type="PROSITE" id="PS50043"/>
    </source>
</evidence>
<dbReference type="Pfam" id="PF01814">
    <property type="entry name" value="Hemerythrin"/>
    <property type="match status" value="1"/>
</dbReference>
<accession>A0A9D9IZ82</accession>
<gene>
    <name evidence="5" type="ORF">IAB76_03825</name>
</gene>
<dbReference type="Proteomes" id="UP000823769">
    <property type="component" value="Unassembled WGS sequence"/>
</dbReference>
<dbReference type="InterPro" id="IPR000792">
    <property type="entry name" value="Tscrpt_reg_LuxR_C"/>
</dbReference>
<dbReference type="PANTHER" id="PTHR44688">
    <property type="entry name" value="DNA-BINDING TRANSCRIPTIONAL ACTIVATOR DEVR_DOSR"/>
    <property type="match status" value="1"/>
</dbReference>
<dbReference type="InterPro" id="IPR012312">
    <property type="entry name" value="Hemerythrin-like"/>
</dbReference>
<dbReference type="PANTHER" id="PTHR44688:SF16">
    <property type="entry name" value="DNA-BINDING TRANSCRIPTIONAL ACTIVATOR DEVR_DOSR"/>
    <property type="match status" value="1"/>
</dbReference>
<dbReference type="GO" id="GO:0003677">
    <property type="term" value="F:DNA binding"/>
    <property type="evidence" value="ECO:0007669"/>
    <property type="project" value="UniProtKB-KW"/>
</dbReference>
<dbReference type="CDD" id="cd06170">
    <property type="entry name" value="LuxR_C_like"/>
    <property type="match status" value="1"/>
</dbReference>
<dbReference type="EMBL" id="JADILW010000058">
    <property type="protein sequence ID" value="MBO8480223.1"/>
    <property type="molecule type" value="Genomic_DNA"/>
</dbReference>
<comment type="caution">
    <text evidence="5">The sequence shown here is derived from an EMBL/GenBank/DDBJ whole genome shotgun (WGS) entry which is preliminary data.</text>
</comment>
<dbReference type="Gene3D" id="1.10.10.10">
    <property type="entry name" value="Winged helix-like DNA-binding domain superfamily/Winged helix DNA-binding domain"/>
    <property type="match status" value="1"/>
</dbReference>
<dbReference type="PRINTS" id="PR00038">
    <property type="entry name" value="HTHLUXR"/>
</dbReference>
<dbReference type="PROSITE" id="PS00622">
    <property type="entry name" value="HTH_LUXR_1"/>
    <property type="match status" value="1"/>
</dbReference>
<reference evidence="5" key="2">
    <citation type="journal article" date="2021" name="PeerJ">
        <title>Extensive microbial diversity within the chicken gut microbiome revealed by metagenomics and culture.</title>
        <authorList>
            <person name="Gilroy R."/>
            <person name="Ravi A."/>
            <person name="Getino M."/>
            <person name="Pursley I."/>
            <person name="Horton D.L."/>
            <person name="Alikhan N.F."/>
            <person name="Baker D."/>
            <person name="Gharbi K."/>
            <person name="Hall N."/>
            <person name="Watson M."/>
            <person name="Adriaenssens E.M."/>
            <person name="Foster-Nyarko E."/>
            <person name="Jarju S."/>
            <person name="Secka A."/>
            <person name="Antonio M."/>
            <person name="Oren A."/>
            <person name="Chaudhuri R.R."/>
            <person name="La Ragione R."/>
            <person name="Hildebrand F."/>
            <person name="Pallen M.J."/>
        </authorList>
    </citation>
    <scope>NUCLEOTIDE SEQUENCE</scope>
    <source>
        <strain evidence="5">B3-1481</strain>
    </source>
</reference>
<proteinExistence type="predicted"/>
<organism evidence="5 6">
    <name type="scientific">Candidatus Cryptobacteroides avistercoris</name>
    <dbReference type="NCBI Taxonomy" id="2840758"/>
    <lineage>
        <taxon>Bacteria</taxon>
        <taxon>Pseudomonadati</taxon>
        <taxon>Bacteroidota</taxon>
        <taxon>Bacteroidia</taxon>
        <taxon>Bacteroidales</taxon>
        <taxon>Candidatus Cryptobacteroides</taxon>
    </lineage>
</organism>
<dbReference type="Gene3D" id="1.20.120.520">
    <property type="entry name" value="nmb1532 protein domain like"/>
    <property type="match status" value="1"/>
</dbReference>
<dbReference type="AlphaFoldDB" id="A0A9D9IZ82"/>
<sequence length="312" mass="35256">MEIFSGNMKVSELADCNCRLLLVLSRLGISGSFGEKTVSELCSKAGLDTETVLLICRVYASAGYRPSAREVRRCRVEDVVRYVRQSHDFYLRNAIESIASSIERLIAPCQSAQQQVVRRFFSGYKDELLKHFAFEEEEVIPYVAGLLEGRRSQTFNIHYFEENHTNIDEKLSDLKNIVMKSLPHECDDTLRLNLLQDLYALQDDLRSHTCIEDHILVPMARMLEGARGIGGRHADALVEDDGESELSDREKEILVCVAKGMINKEIADTLSISVNTVITHRRNITHKIGIRSIPGLTVYAILNNLIDISEVE</sequence>
<keyword evidence="3" id="KW-0804">Transcription</keyword>
<feature type="domain" description="HTH luxR-type" evidence="4">
    <location>
        <begin position="239"/>
        <end position="304"/>
    </location>
</feature>
<evidence type="ECO:0000313" key="6">
    <source>
        <dbReference type="Proteomes" id="UP000823769"/>
    </source>
</evidence>
<protein>
    <submittedName>
        <fullName evidence="5">Helix-turn-helix transcriptional regulator</fullName>
    </submittedName>
</protein>
<dbReference type="PROSITE" id="PS50043">
    <property type="entry name" value="HTH_LUXR_2"/>
    <property type="match status" value="1"/>
</dbReference>
<dbReference type="SUPFAM" id="SSF46894">
    <property type="entry name" value="C-terminal effector domain of the bipartite response regulators"/>
    <property type="match status" value="1"/>
</dbReference>
<evidence type="ECO:0000256" key="1">
    <source>
        <dbReference type="ARBA" id="ARBA00023015"/>
    </source>
</evidence>
<reference evidence="5" key="1">
    <citation type="submission" date="2020-10" db="EMBL/GenBank/DDBJ databases">
        <authorList>
            <person name="Gilroy R."/>
        </authorList>
    </citation>
    <scope>NUCLEOTIDE SEQUENCE</scope>
    <source>
        <strain evidence="5">B3-1481</strain>
    </source>
</reference>
<name>A0A9D9IZ82_9BACT</name>
<dbReference type="SMART" id="SM00421">
    <property type="entry name" value="HTH_LUXR"/>
    <property type="match status" value="1"/>
</dbReference>
<dbReference type="InterPro" id="IPR036388">
    <property type="entry name" value="WH-like_DNA-bd_sf"/>
</dbReference>
<dbReference type="GO" id="GO:0006355">
    <property type="term" value="P:regulation of DNA-templated transcription"/>
    <property type="evidence" value="ECO:0007669"/>
    <property type="project" value="InterPro"/>
</dbReference>